<evidence type="ECO:0000256" key="4">
    <source>
        <dbReference type="ARBA" id="ARBA00023054"/>
    </source>
</evidence>
<feature type="region of interest" description="Disordered" evidence="8">
    <location>
        <begin position="20"/>
        <end position="43"/>
    </location>
</feature>
<evidence type="ECO:0000256" key="3">
    <source>
        <dbReference type="ARBA" id="ARBA00022946"/>
    </source>
</evidence>
<dbReference type="EMBL" id="CAXIEN010000027">
    <property type="protein sequence ID" value="CAL1267273.1"/>
    <property type="molecule type" value="Genomic_DNA"/>
</dbReference>
<organism evidence="9 10">
    <name type="scientific">Larinioides sclopetarius</name>
    <dbReference type="NCBI Taxonomy" id="280406"/>
    <lineage>
        <taxon>Eukaryota</taxon>
        <taxon>Metazoa</taxon>
        <taxon>Ecdysozoa</taxon>
        <taxon>Arthropoda</taxon>
        <taxon>Chelicerata</taxon>
        <taxon>Arachnida</taxon>
        <taxon>Araneae</taxon>
        <taxon>Araneomorphae</taxon>
        <taxon>Entelegynae</taxon>
        <taxon>Araneoidea</taxon>
        <taxon>Araneidae</taxon>
        <taxon>Larinioides</taxon>
    </lineage>
</organism>
<comment type="subcellular location">
    <subcellularLocation>
        <location evidence="1">Mitochondrion</location>
    </subcellularLocation>
</comment>
<dbReference type="GO" id="GO:0042030">
    <property type="term" value="F:ATPase inhibitor activity"/>
    <property type="evidence" value="ECO:0007669"/>
    <property type="project" value="InterPro"/>
</dbReference>
<protein>
    <recommendedName>
        <fullName evidence="6">ATP synthase F1 subunit epsilon</fullName>
    </recommendedName>
</protein>
<evidence type="ECO:0000313" key="10">
    <source>
        <dbReference type="Proteomes" id="UP001497382"/>
    </source>
</evidence>
<dbReference type="Gene3D" id="1.20.5.500">
    <property type="entry name" value="Single helix bin"/>
    <property type="match status" value="1"/>
</dbReference>
<dbReference type="Proteomes" id="UP001497382">
    <property type="component" value="Unassembled WGS sequence"/>
</dbReference>
<proteinExistence type="inferred from homology"/>
<gene>
    <name evidence="9" type="ORF">LARSCL_LOCUS3571</name>
</gene>
<keyword evidence="5" id="KW-0496">Mitochondrion</keyword>
<evidence type="ECO:0000256" key="6">
    <source>
        <dbReference type="ARBA" id="ARBA00030036"/>
    </source>
</evidence>
<keyword evidence="3" id="KW-0809">Transit peptide</keyword>
<dbReference type="PANTHER" id="PTHR48417:SF1">
    <property type="entry name" value="ATP SYNTHASE F1 SUBUNIT EPSILON"/>
    <property type="match status" value="1"/>
</dbReference>
<evidence type="ECO:0000256" key="7">
    <source>
        <dbReference type="SAM" id="Coils"/>
    </source>
</evidence>
<keyword evidence="10" id="KW-1185">Reference proteome</keyword>
<dbReference type="PANTHER" id="PTHR48417">
    <property type="entry name" value="ATP SYNTHASE F1 SUBUNIT EPSILON"/>
    <property type="match status" value="1"/>
</dbReference>
<dbReference type="AlphaFoldDB" id="A0AAV1ZAQ2"/>
<dbReference type="FunFam" id="1.20.5.500:FF:000007">
    <property type="entry name" value="ATPase inhibitor, putative"/>
    <property type="match status" value="1"/>
</dbReference>
<evidence type="ECO:0000313" key="9">
    <source>
        <dbReference type="EMBL" id="CAL1267273.1"/>
    </source>
</evidence>
<evidence type="ECO:0000256" key="5">
    <source>
        <dbReference type="ARBA" id="ARBA00023128"/>
    </source>
</evidence>
<evidence type="ECO:0000256" key="8">
    <source>
        <dbReference type="SAM" id="MobiDB-lite"/>
    </source>
</evidence>
<feature type="coiled-coil region" evidence="7">
    <location>
        <begin position="61"/>
        <end position="102"/>
    </location>
</feature>
<dbReference type="InterPro" id="IPR007648">
    <property type="entry name" value="ATPase_inhibitor_mt"/>
</dbReference>
<name>A0AAV1ZAQ2_9ARAC</name>
<dbReference type="Pfam" id="PF04568">
    <property type="entry name" value="IATP"/>
    <property type="match status" value="1"/>
</dbReference>
<comment type="similarity">
    <text evidence="2">Belongs to the ATPase inhibitor family.</text>
</comment>
<sequence>MNRILSKRIASVMFASMRGNGEWGSGAGKGGGSGGSVRDAGGSFGKMEAAREEEYFRKQQKEQIQKLKGHLQEEIHHHEDQIKKLEAEIKRHKSKITELNTEESTVGK</sequence>
<dbReference type="GO" id="GO:0005739">
    <property type="term" value="C:mitochondrion"/>
    <property type="evidence" value="ECO:0007669"/>
    <property type="project" value="UniProtKB-SubCell"/>
</dbReference>
<accession>A0AAV1ZAQ2</accession>
<evidence type="ECO:0000256" key="1">
    <source>
        <dbReference type="ARBA" id="ARBA00004173"/>
    </source>
</evidence>
<comment type="caution">
    <text evidence="9">The sequence shown here is derived from an EMBL/GenBank/DDBJ whole genome shotgun (WGS) entry which is preliminary data.</text>
</comment>
<dbReference type="SUPFAM" id="SSF64602">
    <property type="entry name" value="F1 ATPase inhibitor, IF1, C-terminal domain"/>
    <property type="match status" value="1"/>
</dbReference>
<reference evidence="9 10" key="1">
    <citation type="submission" date="2024-04" db="EMBL/GenBank/DDBJ databases">
        <authorList>
            <person name="Rising A."/>
            <person name="Reimegard J."/>
            <person name="Sonavane S."/>
            <person name="Akerstrom W."/>
            <person name="Nylinder S."/>
            <person name="Hedman E."/>
            <person name="Kallberg Y."/>
        </authorList>
    </citation>
    <scope>NUCLEOTIDE SEQUENCE [LARGE SCALE GENOMIC DNA]</scope>
</reference>
<evidence type="ECO:0000256" key="2">
    <source>
        <dbReference type="ARBA" id="ARBA00010901"/>
    </source>
</evidence>
<feature type="compositionally biased region" description="Gly residues" evidence="8">
    <location>
        <begin position="21"/>
        <end position="35"/>
    </location>
</feature>
<keyword evidence="4 7" id="KW-0175">Coiled coil</keyword>